<evidence type="ECO:0000313" key="8">
    <source>
        <dbReference type="Proteomes" id="UP001347796"/>
    </source>
</evidence>
<dbReference type="PANTHER" id="PTHR21576">
    <property type="entry name" value="UNCHARACTERIZED NODULIN-LIKE PROTEIN"/>
    <property type="match status" value="1"/>
</dbReference>
<evidence type="ECO:0000256" key="1">
    <source>
        <dbReference type="ARBA" id="ARBA00004141"/>
    </source>
</evidence>
<organism evidence="7 8">
    <name type="scientific">Patella caerulea</name>
    <name type="common">Rayed Mediterranean limpet</name>
    <dbReference type="NCBI Taxonomy" id="87958"/>
    <lineage>
        <taxon>Eukaryota</taxon>
        <taxon>Metazoa</taxon>
        <taxon>Spiralia</taxon>
        <taxon>Lophotrochozoa</taxon>
        <taxon>Mollusca</taxon>
        <taxon>Gastropoda</taxon>
        <taxon>Patellogastropoda</taxon>
        <taxon>Patelloidea</taxon>
        <taxon>Patellidae</taxon>
        <taxon>Patella</taxon>
    </lineage>
</organism>
<feature type="transmembrane region" description="Helical" evidence="5">
    <location>
        <begin position="144"/>
        <end position="163"/>
    </location>
</feature>
<keyword evidence="8" id="KW-1185">Reference proteome</keyword>
<evidence type="ECO:0000256" key="5">
    <source>
        <dbReference type="SAM" id="Phobius"/>
    </source>
</evidence>
<keyword evidence="2 5" id="KW-0812">Transmembrane</keyword>
<name>A0AAN8JXI4_PATCE</name>
<comment type="caution">
    <text evidence="7">The sequence shown here is derived from an EMBL/GenBank/DDBJ whole genome shotgun (WGS) entry which is preliminary data.</text>
</comment>
<dbReference type="EMBL" id="JAZGQO010000007">
    <property type="protein sequence ID" value="KAK6182568.1"/>
    <property type="molecule type" value="Genomic_DNA"/>
</dbReference>
<evidence type="ECO:0000259" key="6">
    <source>
        <dbReference type="PROSITE" id="PS50850"/>
    </source>
</evidence>
<feature type="transmembrane region" description="Helical" evidence="5">
    <location>
        <begin position="12"/>
        <end position="31"/>
    </location>
</feature>
<dbReference type="PROSITE" id="PS50850">
    <property type="entry name" value="MFS"/>
    <property type="match status" value="1"/>
</dbReference>
<sequence length="473" mass="51983">MTRPKVIQILKYLGLVVGCVAKFTSGSLFVFNAYQNAIKSMYNYTQSEVELLSSALNLGLGTGFLPGMLYDRFGPFWTSGSGLLVSGIAYFLIWSTTKSVDFYKTRSGLVAVYFYFAGFGSLFSYMSALNTNVVNFPAEHRGKVIGLLNACFTGSPSIFALLYYHVFSTGDYNRVENQDFSGFMLFFAILFVVMNLLCMLFLHDLSKLKSKELVISNSIDENSVQVSSETSINHQDGVATDTDTSPILQDEETQVETSFSRFLKLVKSLDFQLLCVSFTFAAVLGLVNTNNITVITKAVGLSSYDNDIVISMPVANTILSLGIGPLSDKVKAKCPRLTFFLASCVFFTLAELVFIVFASSIGGIFIGIILVGFGIGILWTLVPTIVSELFGISDFGRNWGILLMLSGLGSLAGQAIFGKIYDSMITEPGSLYCYGTKCFLYDFIFMAVLGLISIILAAILDIRLQRRQYNQII</sequence>
<dbReference type="InterPro" id="IPR036259">
    <property type="entry name" value="MFS_trans_sf"/>
</dbReference>
<feature type="transmembrane region" description="Helical" evidence="5">
    <location>
        <begin position="76"/>
        <end position="93"/>
    </location>
</feature>
<accession>A0AAN8JXI4</accession>
<dbReference type="GO" id="GO:0022857">
    <property type="term" value="F:transmembrane transporter activity"/>
    <property type="evidence" value="ECO:0007669"/>
    <property type="project" value="InterPro"/>
</dbReference>
<feature type="domain" description="Major facilitator superfamily (MFS) profile" evidence="6">
    <location>
        <begin position="269"/>
        <end position="473"/>
    </location>
</feature>
<evidence type="ECO:0000256" key="4">
    <source>
        <dbReference type="ARBA" id="ARBA00023136"/>
    </source>
</evidence>
<feature type="transmembrane region" description="Helical" evidence="5">
    <location>
        <begin position="338"/>
        <end position="358"/>
    </location>
</feature>
<dbReference type="AlphaFoldDB" id="A0AAN8JXI4"/>
<dbReference type="Pfam" id="PF07690">
    <property type="entry name" value="MFS_1"/>
    <property type="match status" value="1"/>
</dbReference>
<dbReference type="Gene3D" id="1.20.1250.20">
    <property type="entry name" value="MFS general substrate transporter like domains"/>
    <property type="match status" value="1"/>
</dbReference>
<dbReference type="InterPro" id="IPR011701">
    <property type="entry name" value="MFS"/>
</dbReference>
<feature type="transmembrane region" description="Helical" evidence="5">
    <location>
        <begin position="183"/>
        <end position="202"/>
    </location>
</feature>
<evidence type="ECO:0000256" key="3">
    <source>
        <dbReference type="ARBA" id="ARBA00022989"/>
    </source>
</evidence>
<protein>
    <recommendedName>
        <fullName evidence="6">Major facilitator superfamily (MFS) profile domain-containing protein</fullName>
    </recommendedName>
</protein>
<feature type="transmembrane region" description="Helical" evidence="5">
    <location>
        <begin position="113"/>
        <end position="132"/>
    </location>
</feature>
<evidence type="ECO:0000313" key="7">
    <source>
        <dbReference type="EMBL" id="KAK6182568.1"/>
    </source>
</evidence>
<evidence type="ECO:0000256" key="2">
    <source>
        <dbReference type="ARBA" id="ARBA00022692"/>
    </source>
</evidence>
<keyword evidence="3 5" id="KW-1133">Transmembrane helix</keyword>
<keyword evidence="4 5" id="KW-0472">Membrane</keyword>
<dbReference type="SUPFAM" id="SSF103473">
    <property type="entry name" value="MFS general substrate transporter"/>
    <property type="match status" value="1"/>
</dbReference>
<feature type="transmembrane region" description="Helical" evidence="5">
    <location>
        <begin position="398"/>
        <end position="420"/>
    </location>
</feature>
<feature type="transmembrane region" description="Helical" evidence="5">
    <location>
        <begin position="269"/>
        <end position="288"/>
    </location>
</feature>
<gene>
    <name evidence="7" type="ORF">SNE40_010222</name>
</gene>
<feature type="transmembrane region" description="Helical" evidence="5">
    <location>
        <begin position="440"/>
        <end position="460"/>
    </location>
</feature>
<dbReference type="Proteomes" id="UP001347796">
    <property type="component" value="Unassembled WGS sequence"/>
</dbReference>
<reference evidence="7 8" key="1">
    <citation type="submission" date="2024-01" db="EMBL/GenBank/DDBJ databases">
        <title>The genome of the rayed Mediterranean limpet Patella caerulea (Linnaeus, 1758).</title>
        <authorList>
            <person name="Anh-Thu Weber A."/>
            <person name="Halstead-Nussloch G."/>
        </authorList>
    </citation>
    <scope>NUCLEOTIDE SEQUENCE [LARGE SCALE GENOMIC DNA]</scope>
    <source>
        <strain evidence="7">AATW-2023a</strain>
        <tissue evidence="7">Whole specimen</tissue>
    </source>
</reference>
<feature type="transmembrane region" description="Helical" evidence="5">
    <location>
        <begin position="364"/>
        <end position="386"/>
    </location>
</feature>
<dbReference type="PANTHER" id="PTHR21576:SF158">
    <property type="entry name" value="RIBOSOMAL RNA-PROCESSING PROTEIN 12-LIKE CONSERVED DOMAIN-CONTAINING PROTEIN"/>
    <property type="match status" value="1"/>
</dbReference>
<proteinExistence type="predicted"/>
<dbReference type="InterPro" id="IPR020846">
    <property type="entry name" value="MFS_dom"/>
</dbReference>
<dbReference type="GO" id="GO:0016020">
    <property type="term" value="C:membrane"/>
    <property type="evidence" value="ECO:0007669"/>
    <property type="project" value="UniProtKB-SubCell"/>
</dbReference>
<comment type="subcellular location">
    <subcellularLocation>
        <location evidence="1">Membrane</location>
        <topology evidence="1">Multi-pass membrane protein</topology>
    </subcellularLocation>
</comment>